<proteinExistence type="predicted"/>
<reference evidence="3" key="1">
    <citation type="journal article" date="2019" name="Int. J. Syst. Evol. Microbiol.">
        <title>The Global Catalogue of Microorganisms (GCM) 10K type strain sequencing project: providing services to taxonomists for standard genome sequencing and annotation.</title>
        <authorList>
            <consortium name="The Broad Institute Genomics Platform"/>
            <consortium name="The Broad Institute Genome Sequencing Center for Infectious Disease"/>
            <person name="Wu L."/>
            <person name="Ma J."/>
        </authorList>
    </citation>
    <scope>NUCLEOTIDE SEQUENCE [LARGE SCALE GENOMIC DNA]</scope>
    <source>
        <strain evidence="3">CGMCC 1.16326</strain>
    </source>
</reference>
<dbReference type="Gene3D" id="1.10.1220.10">
    <property type="entry name" value="Met repressor-like"/>
    <property type="match status" value="1"/>
</dbReference>
<evidence type="ECO:0000313" key="3">
    <source>
        <dbReference type="Proteomes" id="UP001596104"/>
    </source>
</evidence>
<sequence>MVARKVTKNKAVPLSVTIDEAVMAELDRLSRETDRSRAYMVREAISDYLAKMRRRAAKVV</sequence>
<dbReference type="EMBL" id="JBHSLV010000026">
    <property type="protein sequence ID" value="MFC5394038.1"/>
    <property type="molecule type" value="Genomic_DNA"/>
</dbReference>
<keyword evidence="3" id="KW-1185">Reference proteome</keyword>
<gene>
    <name evidence="2" type="ORF">ACFPPC_15455</name>
</gene>
<dbReference type="InterPro" id="IPR002145">
    <property type="entry name" value="CopG"/>
</dbReference>
<evidence type="ECO:0000313" key="2">
    <source>
        <dbReference type="EMBL" id="MFC5394038.1"/>
    </source>
</evidence>
<organism evidence="2 3">
    <name type="scientific">Bosea vestrisii</name>
    <dbReference type="NCBI Taxonomy" id="151416"/>
    <lineage>
        <taxon>Bacteria</taxon>
        <taxon>Pseudomonadati</taxon>
        <taxon>Pseudomonadota</taxon>
        <taxon>Alphaproteobacteria</taxon>
        <taxon>Hyphomicrobiales</taxon>
        <taxon>Boseaceae</taxon>
        <taxon>Bosea</taxon>
    </lineage>
</organism>
<name>A0ABW0HA37_9HYPH</name>
<dbReference type="Proteomes" id="UP001596104">
    <property type="component" value="Unassembled WGS sequence"/>
</dbReference>
<accession>A0ABW0HA37</accession>
<dbReference type="InterPro" id="IPR013321">
    <property type="entry name" value="Arc_rbn_hlx_hlx"/>
</dbReference>
<dbReference type="SUPFAM" id="SSF47598">
    <property type="entry name" value="Ribbon-helix-helix"/>
    <property type="match status" value="1"/>
</dbReference>
<dbReference type="CDD" id="cd22233">
    <property type="entry name" value="RHH_CopAso-like"/>
    <property type="match status" value="1"/>
</dbReference>
<dbReference type="InterPro" id="IPR010985">
    <property type="entry name" value="Ribbon_hlx_hlx"/>
</dbReference>
<protein>
    <submittedName>
        <fullName evidence="2">Ribbon-helix-helix domain-containing protein</fullName>
    </submittedName>
</protein>
<evidence type="ECO:0000259" key="1">
    <source>
        <dbReference type="Pfam" id="PF01402"/>
    </source>
</evidence>
<feature type="domain" description="Ribbon-helix-helix protein CopG" evidence="1">
    <location>
        <begin position="13"/>
        <end position="51"/>
    </location>
</feature>
<dbReference type="Pfam" id="PF01402">
    <property type="entry name" value="RHH_1"/>
    <property type="match status" value="1"/>
</dbReference>
<comment type="caution">
    <text evidence="2">The sequence shown here is derived from an EMBL/GenBank/DDBJ whole genome shotgun (WGS) entry which is preliminary data.</text>
</comment>
<dbReference type="RefSeq" id="WP_377009157.1">
    <property type="nucleotide sequence ID" value="NZ_JBHSLV010000026.1"/>
</dbReference>